<dbReference type="Proteomes" id="UP001060414">
    <property type="component" value="Chromosome"/>
</dbReference>
<accession>A0ABY5ZQ23</accession>
<protein>
    <submittedName>
        <fullName evidence="2">Stage II sporulation protein M</fullName>
    </submittedName>
</protein>
<feature type="transmembrane region" description="Helical" evidence="1">
    <location>
        <begin position="146"/>
        <end position="171"/>
    </location>
</feature>
<dbReference type="InterPro" id="IPR002798">
    <property type="entry name" value="SpoIIM-like"/>
</dbReference>
<feature type="transmembrane region" description="Helical" evidence="1">
    <location>
        <begin position="50"/>
        <end position="69"/>
    </location>
</feature>
<dbReference type="Pfam" id="PF01944">
    <property type="entry name" value="SpoIIM"/>
    <property type="match status" value="1"/>
</dbReference>
<feature type="transmembrane region" description="Helical" evidence="1">
    <location>
        <begin position="76"/>
        <end position="94"/>
    </location>
</feature>
<feature type="transmembrane region" description="Helical" evidence="1">
    <location>
        <begin position="114"/>
        <end position="134"/>
    </location>
</feature>
<sequence length="172" mass="18067">MLREARGCILAAVLLFGLGAVLAPLYPAPGLRLAEALFEMAQTLHDKSLLEIALAIFVRNVLAVSTALLLGVGLGLLPAAAALLNGWLAGVVLADQPRAVWMILPHGVFELPAVFMAWGLGIWCGLWVTAPAPFAALKQRLGKSLWLLLVLIVPLLGVAALIEGALIAWLAA</sequence>
<keyword evidence="3" id="KW-1185">Reference proteome</keyword>
<gene>
    <name evidence="2" type="ORF">L9S41_07495</name>
</gene>
<name>A0ABY5ZQ23_9BACT</name>
<reference evidence="2" key="1">
    <citation type="journal article" date="2022" name="Environ. Microbiol.">
        <title>Geoalkalibacter halelectricus SAP #1 sp. nov. possessing extracellular electron transfer and mineral#reducing capabilities from a haloalkaline environment.</title>
        <authorList>
            <person name="Yadav S."/>
            <person name="Singh R."/>
            <person name="Sundharam S.S."/>
            <person name="Chaudhary S."/>
            <person name="Krishnamurthi S."/>
            <person name="Patil S.A."/>
        </authorList>
    </citation>
    <scope>NUCLEOTIDE SEQUENCE</scope>
    <source>
        <strain evidence="2">SAP-1</strain>
    </source>
</reference>
<proteinExistence type="predicted"/>
<keyword evidence="1" id="KW-0472">Membrane</keyword>
<keyword evidence="1" id="KW-1133">Transmembrane helix</keyword>
<dbReference type="PANTHER" id="PTHR35337">
    <property type="entry name" value="SLR1478 PROTEIN"/>
    <property type="match status" value="1"/>
</dbReference>
<organism evidence="2 3">
    <name type="scientific">Geoalkalibacter halelectricus</name>
    <dbReference type="NCBI Taxonomy" id="2847045"/>
    <lineage>
        <taxon>Bacteria</taxon>
        <taxon>Pseudomonadati</taxon>
        <taxon>Thermodesulfobacteriota</taxon>
        <taxon>Desulfuromonadia</taxon>
        <taxon>Desulfuromonadales</taxon>
        <taxon>Geoalkalibacteraceae</taxon>
        <taxon>Geoalkalibacter</taxon>
    </lineage>
</organism>
<evidence type="ECO:0000313" key="3">
    <source>
        <dbReference type="Proteomes" id="UP001060414"/>
    </source>
</evidence>
<dbReference type="PANTHER" id="PTHR35337:SF1">
    <property type="entry name" value="SLR1478 PROTEIN"/>
    <property type="match status" value="1"/>
</dbReference>
<dbReference type="RefSeq" id="WP_260749596.1">
    <property type="nucleotide sequence ID" value="NZ_CP092109.1"/>
</dbReference>
<evidence type="ECO:0000313" key="2">
    <source>
        <dbReference type="EMBL" id="UWZ81223.1"/>
    </source>
</evidence>
<evidence type="ECO:0000256" key="1">
    <source>
        <dbReference type="SAM" id="Phobius"/>
    </source>
</evidence>
<keyword evidence="1" id="KW-0812">Transmembrane</keyword>
<dbReference type="EMBL" id="CP092109">
    <property type="protein sequence ID" value="UWZ81223.1"/>
    <property type="molecule type" value="Genomic_DNA"/>
</dbReference>